<feature type="transmembrane region" description="Helical" evidence="8">
    <location>
        <begin position="269"/>
        <end position="288"/>
    </location>
</feature>
<feature type="transmembrane region" description="Helical" evidence="8">
    <location>
        <begin position="64"/>
        <end position="84"/>
    </location>
</feature>
<evidence type="ECO:0000313" key="11">
    <source>
        <dbReference type="Proteomes" id="UP000800981"/>
    </source>
</evidence>
<name>A0ABX0GWT1_9ACTN</name>
<dbReference type="CDD" id="cd17320">
    <property type="entry name" value="MFS_MdfA_MDR_like"/>
    <property type="match status" value="1"/>
</dbReference>
<feature type="transmembrane region" description="Helical" evidence="8">
    <location>
        <begin position="153"/>
        <end position="172"/>
    </location>
</feature>
<dbReference type="PANTHER" id="PTHR23502:SF132">
    <property type="entry name" value="POLYAMINE TRANSPORTER 2-RELATED"/>
    <property type="match status" value="1"/>
</dbReference>
<dbReference type="InterPro" id="IPR005829">
    <property type="entry name" value="Sugar_transporter_CS"/>
</dbReference>
<keyword evidence="11" id="KW-1185">Reference proteome</keyword>
<dbReference type="Pfam" id="PF07690">
    <property type="entry name" value="MFS_1"/>
    <property type="match status" value="1"/>
</dbReference>
<dbReference type="InterPro" id="IPR036259">
    <property type="entry name" value="MFS_trans_sf"/>
</dbReference>
<proteinExistence type="inferred from homology"/>
<dbReference type="PANTHER" id="PTHR23502">
    <property type="entry name" value="MAJOR FACILITATOR SUPERFAMILY"/>
    <property type="match status" value="1"/>
</dbReference>
<dbReference type="RefSeq" id="WP_166280403.1">
    <property type="nucleotide sequence ID" value="NZ_JAANNP010000002.1"/>
</dbReference>
<keyword evidence="4" id="KW-1003">Cell membrane</keyword>
<evidence type="ECO:0000256" key="5">
    <source>
        <dbReference type="ARBA" id="ARBA00022692"/>
    </source>
</evidence>
<feature type="transmembrane region" description="Helical" evidence="8">
    <location>
        <begin position="27"/>
        <end position="44"/>
    </location>
</feature>
<reference evidence="10 11" key="1">
    <citation type="submission" date="2020-03" db="EMBL/GenBank/DDBJ databases">
        <title>Two novel Motilibacter sp.</title>
        <authorList>
            <person name="Liu S."/>
        </authorList>
    </citation>
    <scope>NUCLEOTIDE SEQUENCE [LARGE SCALE GENOMIC DNA]</scope>
    <source>
        <strain evidence="10 11">E257</strain>
    </source>
</reference>
<feature type="transmembrane region" description="Helical" evidence="8">
    <location>
        <begin position="300"/>
        <end position="319"/>
    </location>
</feature>
<feature type="transmembrane region" description="Helical" evidence="8">
    <location>
        <begin position="184"/>
        <end position="204"/>
    </location>
</feature>
<keyword evidence="7 8" id="KW-0472">Membrane</keyword>
<comment type="caution">
    <text evidence="10">The sequence shown here is derived from an EMBL/GenBank/DDBJ whole genome shotgun (WGS) entry which is preliminary data.</text>
</comment>
<evidence type="ECO:0000256" key="2">
    <source>
        <dbReference type="ARBA" id="ARBA00006236"/>
    </source>
</evidence>
<evidence type="ECO:0000256" key="7">
    <source>
        <dbReference type="ARBA" id="ARBA00023136"/>
    </source>
</evidence>
<dbReference type="InterPro" id="IPR020846">
    <property type="entry name" value="MFS_dom"/>
</dbReference>
<comment type="similarity">
    <text evidence="2">Belongs to the major facilitator superfamily. Bcr/CmlA family.</text>
</comment>
<feature type="transmembrane region" description="Helical" evidence="8">
    <location>
        <begin position="233"/>
        <end position="257"/>
    </location>
</feature>
<evidence type="ECO:0000256" key="8">
    <source>
        <dbReference type="SAM" id="Phobius"/>
    </source>
</evidence>
<sequence length="425" mass="43253">MTTTLGPATQPGDPTQERDVVAPRERLRLVAVLGLLVALGPFTIDLYLPALPTITDDLDTTESAVQLTLTGTMFGLAVGQLVLGPLSDALGRRRPLLAGMALHVLASVLCVVAPNAAVLGVLRVAQGLGAAAATVIALAVVRDLFSGLAAATMFSRLMLVLGTSPVLAPTIGGELLRWTEWRGVFVALAGLGFALIVLAGLALPETLPPERRRRGGVRDTAAAYRGLLRDRPYVGLVLVVGLSMASLLAYVAGSSFVLQDEFGLSEQEFGLAFAVNAVAVIGATQLNVRLLRRWGPQQLLVFALLLGTGAGLVMLALAVAGVGGLLGVLVPLFVALAGFGLAGPNAQALALMRHGEAAGTAAALLGAAQFGIGSLASPLVGALGNDAAAMAALVAGGMVAALLVLATVVRPWQLGGFEAAERAGR</sequence>
<gene>
    <name evidence="10" type="ORF">G9H71_07955</name>
</gene>
<organism evidence="10 11">
    <name type="scientific">Motilibacter deserti</name>
    <dbReference type="NCBI Taxonomy" id="2714956"/>
    <lineage>
        <taxon>Bacteria</taxon>
        <taxon>Bacillati</taxon>
        <taxon>Actinomycetota</taxon>
        <taxon>Actinomycetes</taxon>
        <taxon>Motilibacterales</taxon>
        <taxon>Motilibacteraceae</taxon>
        <taxon>Motilibacter</taxon>
    </lineage>
</organism>
<dbReference type="EMBL" id="JAANNP010000002">
    <property type="protein sequence ID" value="NHC13713.1"/>
    <property type="molecule type" value="Genomic_DNA"/>
</dbReference>
<dbReference type="Gene3D" id="1.20.1720.10">
    <property type="entry name" value="Multidrug resistance protein D"/>
    <property type="match status" value="1"/>
</dbReference>
<feature type="transmembrane region" description="Helical" evidence="8">
    <location>
        <begin position="387"/>
        <end position="409"/>
    </location>
</feature>
<keyword evidence="5 8" id="KW-0812">Transmembrane</keyword>
<feature type="transmembrane region" description="Helical" evidence="8">
    <location>
        <begin position="358"/>
        <end position="381"/>
    </location>
</feature>
<dbReference type="NCBIfam" id="TIGR00710">
    <property type="entry name" value="efflux_Bcr_CflA"/>
    <property type="match status" value="1"/>
</dbReference>
<accession>A0ABX0GWT1</accession>
<dbReference type="SUPFAM" id="SSF103473">
    <property type="entry name" value="MFS general substrate transporter"/>
    <property type="match status" value="1"/>
</dbReference>
<dbReference type="InterPro" id="IPR004812">
    <property type="entry name" value="Efflux_drug-R_Bcr/CmlA"/>
</dbReference>
<evidence type="ECO:0000256" key="6">
    <source>
        <dbReference type="ARBA" id="ARBA00022989"/>
    </source>
</evidence>
<feature type="domain" description="Major facilitator superfamily (MFS) profile" evidence="9">
    <location>
        <begin position="26"/>
        <end position="414"/>
    </location>
</feature>
<feature type="transmembrane region" description="Helical" evidence="8">
    <location>
        <begin position="96"/>
        <end position="118"/>
    </location>
</feature>
<keyword evidence="3" id="KW-0813">Transport</keyword>
<evidence type="ECO:0000256" key="4">
    <source>
        <dbReference type="ARBA" id="ARBA00022475"/>
    </source>
</evidence>
<dbReference type="PROSITE" id="PS50850">
    <property type="entry name" value="MFS"/>
    <property type="match status" value="1"/>
</dbReference>
<dbReference type="Proteomes" id="UP000800981">
    <property type="component" value="Unassembled WGS sequence"/>
</dbReference>
<dbReference type="PROSITE" id="PS00216">
    <property type="entry name" value="SUGAR_TRANSPORT_1"/>
    <property type="match status" value="1"/>
</dbReference>
<feature type="transmembrane region" description="Helical" evidence="8">
    <location>
        <begin position="325"/>
        <end position="346"/>
    </location>
</feature>
<keyword evidence="6 8" id="KW-1133">Transmembrane helix</keyword>
<protein>
    <submittedName>
        <fullName evidence="10">Multidrug effflux MFS transporter</fullName>
    </submittedName>
</protein>
<evidence type="ECO:0000313" key="10">
    <source>
        <dbReference type="EMBL" id="NHC13713.1"/>
    </source>
</evidence>
<comment type="subcellular location">
    <subcellularLocation>
        <location evidence="1">Cell membrane</location>
        <topology evidence="1">Multi-pass membrane protein</topology>
    </subcellularLocation>
</comment>
<dbReference type="InterPro" id="IPR011701">
    <property type="entry name" value="MFS"/>
</dbReference>
<feature type="transmembrane region" description="Helical" evidence="8">
    <location>
        <begin position="124"/>
        <end position="141"/>
    </location>
</feature>
<evidence type="ECO:0000256" key="3">
    <source>
        <dbReference type="ARBA" id="ARBA00022448"/>
    </source>
</evidence>
<evidence type="ECO:0000256" key="1">
    <source>
        <dbReference type="ARBA" id="ARBA00004651"/>
    </source>
</evidence>
<evidence type="ECO:0000259" key="9">
    <source>
        <dbReference type="PROSITE" id="PS50850"/>
    </source>
</evidence>